<protein>
    <recommendedName>
        <fullName evidence="3">DUF1804 family protein</fullName>
    </recommendedName>
</protein>
<evidence type="ECO:0008006" key="3">
    <source>
        <dbReference type="Google" id="ProtNLM"/>
    </source>
</evidence>
<name>A0A410G2D0_9FLAO</name>
<evidence type="ECO:0000313" key="2">
    <source>
        <dbReference type="Proteomes" id="UP000285517"/>
    </source>
</evidence>
<accession>A0A410G2D0</accession>
<sequence>MAKKKEKGLAKRLFIDKLMAQKEIAETVYVTEKTVSNWVIAGNWRQLRDAKLNNSQSRTENIKKVIAELTNMTLQTLEEIKIAEANGDQARLLDLKKETTRISQEVAMYQKALERLEKEFKISLSTYLEVMEDVFEALMKWDKKVYLKTIDFQKSHLQHIAEKLG</sequence>
<dbReference type="OrthoDB" id="961372at2"/>
<organism evidence="1 2">
    <name type="scientific">Aequorivita ciconiae</name>
    <dbReference type="NCBI Taxonomy" id="2494375"/>
    <lineage>
        <taxon>Bacteria</taxon>
        <taxon>Pseudomonadati</taxon>
        <taxon>Bacteroidota</taxon>
        <taxon>Flavobacteriia</taxon>
        <taxon>Flavobacteriales</taxon>
        <taxon>Flavobacteriaceae</taxon>
        <taxon>Aequorivita</taxon>
    </lineage>
</organism>
<dbReference type="Proteomes" id="UP000285517">
    <property type="component" value="Chromosome"/>
</dbReference>
<keyword evidence="2" id="KW-1185">Reference proteome</keyword>
<reference evidence="1 2" key="1">
    <citation type="submission" date="2019-01" db="EMBL/GenBank/DDBJ databases">
        <title>Complete genome sequencing of Aequorivita sp. H23M31.</title>
        <authorList>
            <person name="Bae J.-W."/>
        </authorList>
    </citation>
    <scope>NUCLEOTIDE SEQUENCE [LARGE SCALE GENOMIC DNA]</scope>
    <source>
        <strain evidence="1 2">H23M31</strain>
    </source>
</reference>
<evidence type="ECO:0000313" key="1">
    <source>
        <dbReference type="EMBL" id="QAA81403.1"/>
    </source>
</evidence>
<gene>
    <name evidence="1" type="ORF">EI546_06520</name>
</gene>
<dbReference type="KEGG" id="aev:EI546_06520"/>
<dbReference type="RefSeq" id="WP_128249791.1">
    <property type="nucleotide sequence ID" value="NZ_CP034951.1"/>
</dbReference>
<proteinExistence type="predicted"/>
<dbReference type="AlphaFoldDB" id="A0A410G2D0"/>
<dbReference type="EMBL" id="CP034951">
    <property type="protein sequence ID" value="QAA81403.1"/>
    <property type="molecule type" value="Genomic_DNA"/>
</dbReference>